<reference evidence="1" key="1">
    <citation type="submission" date="2020-08" db="EMBL/GenBank/DDBJ databases">
        <title>Genome public.</title>
        <authorList>
            <person name="Liu C."/>
            <person name="Sun Q."/>
        </authorList>
    </citation>
    <scope>NUCLEOTIDE SEQUENCE</scope>
    <source>
        <strain evidence="1">H8</strain>
    </source>
</reference>
<protein>
    <submittedName>
        <fullName evidence="1">Uncharacterized protein</fullName>
    </submittedName>
</protein>
<name>A0A926DMN1_9FIRM</name>
<evidence type="ECO:0000313" key="2">
    <source>
        <dbReference type="Proteomes" id="UP000611762"/>
    </source>
</evidence>
<gene>
    <name evidence="1" type="ORF">H8698_07210</name>
</gene>
<accession>A0A926DMN1</accession>
<keyword evidence="2" id="KW-1185">Reference proteome</keyword>
<evidence type="ECO:0000313" key="1">
    <source>
        <dbReference type="EMBL" id="MBC8540763.1"/>
    </source>
</evidence>
<dbReference type="Gene3D" id="3.40.50.300">
    <property type="entry name" value="P-loop containing nucleotide triphosphate hydrolases"/>
    <property type="match status" value="1"/>
</dbReference>
<dbReference type="EMBL" id="JACRSU010000002">
    <property type="protein sequence ID" value="MBC8540763.1"/>
    <property type="molecule type" value="Genomic_DNA"/>
</dbReference>
<proteinExistence type="predicted"/>
<dbReference type="InterPro" id="IPR027417">
    <property type="entry name" value="P-loop_NTPase"/>
</dbReference>
<sequence>MHYSYVSNSKEAAMEYFGWGGGKTERDRKFLADLNTLSSEYNDQPFKDVKSLVDDFLDNEQISMFDDEYKFLFIDAREISAIDRMKQAFNAKTVFVIRNGVEAIRSNHADAQTAKNYDYDYIVENNGSFDDLRNRAREFVEYVIRSS</sequence>
<dbReference type="Proteomes" id="UP000611762">
    <property type="component" value="Unassembled WGS sequence"/>
</dbReference>
<comment type="caution">
    <text evidence="1">The sequence shown here is derived from an EMBL/GenBank/DDBJ whole genome shotgun (WGS) entry which is preliminary data.</text>
</comment>
<dbReference type="RefSeq" id="WP_249311911.1">
    <property type="nucleotide sequence ID" value="NZ_JACRSU010000002.1"/>
</dbReference>
<organism evidence="1 2">
    <name type="scientific">Congzhengia minquanensis</name>
    <dbReference type="NCBI Taxonomy" id="2763657"/>
    <lineage>
        <taxon>Bacteria</taxon>
        <taxon>Bacillati</taxon>
        <taxon>Bacillota</taxon>
        <taxon>Clostridia</taxon>
        <taxon>Eubacteriales</taxon>
        <taxon>Oscillospiraceae</taxon>
        <taxon>Congzhengia</taxon>
    </lineage>
</organism>
<dbReference type="AlphaFoldDB" id="A0A926DMN1"/>